<dbReference type="AlphaFoldDB" id="A0A8T2QHX7"/>
<dbReference type="PANTHER" id="PTHR45810">
    <property type="entry name" value="HISTONE H3.2"/>
    <property type="match status" value="1"/>
</dbReference>
<evidence type="ECO:0000259" key="9">
    <source>
        <dbReference type="Pfam" id="PF00125"/>
    </source>
</evidence>
<evidence type="ECO:0000256" key="8">
    <source>
        <dbReference type="SAM" id="MobiDB-lite"/>
    </source>
</evidence>
<evidence type="ECO:0000256" key="4">
    <source>
        <dbReference type="ARBA" id="ARBA00022454"/>
    </source>
</evidence>
<dbReference type="InterPro" id="IPR000164">
    <property type="entry name" value="Histone_H3/CENP-A"/>
</dbReference>
<proteinExistence type="inferred from homology"/>
<dbReference type="GO" id="GO:0005634">
    <property type="term" value="C:nucleus"/>
    <property type="evidence" value="ECO:0007669"/>
    <property type="project" value="UniProtKB-SubCell"/>
</dbReference>
<dbReference type="InterPro" id="IPR007125">
    <property type="entry name" value="H2A/H2B/H3"/>
</dbReference>
<keyword evidence="5" id="KW-0238">DNA-binding</keyword>
<evidence type="ECO:0000313" key="11">
    <source>
        <dbReference type="Proteomes" id="UP000825935"/>
    </source>
</evidence>
<dbReference type="PANTHER" id="PTHR45810:SF17">
    <property type="entry name" value="HISTONE H3-LIKE CENTROMERIC PROTEIN A"/>
    <property type="match status" value="1"/>
</dbReference>
<comment type="caution">
    <text evidence="10">The sequence shown here is derived from an EMBL/GenBank/DDBJ whole genome shotgun (WGS) entry which is preliminary data.</text>
</comment>
<feature type="compositionally biased region" description="Basic residues" evidence="8">
    <location>
        <begin position="180"/>
        <end position="195"/>
    </location>
</feature>
<dbReference type="SUPFAM" id="SSF47113">
    <property type="entry name" value="Histone-fold"/>
    <property type="match status" value="1"/>
</dbReference>
<evidence type="ECO:0000256" key="7">
    <source>
        <dbReference type="ARBA" id="ARBA00023269"/>
    </source>
</evidence>
<dbReference type="EMBL" id="CM035439">
    <property type="protein sequence ID" value="KAH7283346.1"/>
    <property type="molecule type" value="Genomic_DNA"/>
</dbReference>
<evidence type="ECO:0000256" key="6">
    <source>
        <dbReference type="ARBA" id="ARBA00023242"/>
    </source>
</evidence>
<dbReference type="FunFam" id="1.10.20.10:FF:000085">
    <property type="entry name" value="Histone H3.2"/>
    <property type="match status" value="1"/>
</dbReference>
<keyword evidence="6" id="KW-0539">Nucleus</keyword>
<reference evidence="10" key="1">
    <citation type="submission" date="2021-08" db="EMBL/GenBank/DDBJ databases">
        <title>WGS assembly of Ceratopteris richardii.</title>
        <authorList>
            <person name="Marchant D.B."/>
            <person name="Chen G."/>
            <person name="Jenkins J."/>
            <person name="Shu S."/>
            <person name="Leebens-Mack J."/>
            <person name="Grimwood J."/>
            <person name="Schmutz J."/>
            <person name="Soltis P."/>
            <person name="Soltis D."/>
            <person name="Chen Z.-H."/>
        </authorList>
    </citation>
    <scope>NUCLEOTIDE SEQUENCE</scope>
    <source>
        <strain evidence="10">Whitten #5841</strain>
        <tissue evidence="10">Leaf</tissue>
    </source>
</reference>
<dbReference type="OrthoDB" id="420022at2759"/>
<feature type="region of interest" description="Disordered" evidence="8">
    <location>
        <begin position="1"/>
        <end position="140"/>
    </location>
</feature>
<comment type="similarity">
    <text evidence="3">Belongs to the histone H3 family.</text>
</comment>
<gene>
    <name evidence="10" type="ORF">KP509_34G002600</name>
</gene>
<dbReference type="Gene3D" id="1.10.20.10">
    <property type="entry name" value="Histone, subunit A"/>
    <property type="match status" value="1"/>
</dbReference>
<keyword evidence="7" id="KW-0544">Nucleosome core</keyword>
<feature type="domain" description="Core Histone H2A/H2B/H3" evidence="9">
    <location>
        <begin position="224"/>
        <end position="308"/>
    </location>
</feature>
<dbReference type="GO" id="GO:0030527">
    <property type="term" value="F:structural constituent of chromatin"/>
    <property type="evidence" value="ECO:0007669"/>
    <property type="project" value="InterPro"/>
</dbReference>
<organism evidence="10 11">
    <name type="scientific">Ceratopteris richardii</name>
    <name type="common">Triangle waterfern</name>
    <dbReference type="NCBI Taxonomy" id="49495"/>
    <lineage>
        <taxon>Eukaryota</taxon>
        <taxon>Viridiplantae</taxon>
        <taxon>Streptophyta</taxon>
        <taxon>Embryophyta</taxon>
        <taxon>Tracheophyta</taxon>
        <taxon>Polypodiopsida</taxon>
        <taxon>Polypodiidae</taxon>
        <taxon>Polypodiales</taxon>
        <taxon>Pteridineae</taxon>
        <taxon>Pteridaceae</taxon>
        <taxon>Parkerioideae</taxon>
        <taxon>Ceratopteris</taxon>
    </lineage>
</organism>
<dbReference type="GO" id="GO:0003677">
    <property type="term" value="F:DNA binding"/>
    <property type="evidence" value="ECO:0007669"/>
    <property type="project" value="UniProtKB-KW"/>
</dbReference>
<evidence type="ECO:0000256" key="2">
    <source>
        <dbReference type="ARBA" id="ARBA00004286"/>
    </source>
</evidence>
<dbReference type="SMART" id="SM00428">
    <property type="entry name" value="H3"/>
    <property type="match status" value="1"/>
</dbReference>
<dbReference type="Pfam" id="PF00125">
    <property type="entry name" value="Histone"/>
    <property type="match status" value="1"/>
</dbReference>
<evidence type="ECO:0000313" key="10">
    <source>
        <dbReference type="EMBL" id="KAH7283346.1"/>
    </source>
</evidence>
<feature type="compositionally biased region" description="Basic residues" evidence="8">
    <location>
        <begin position="89"/>
        <end position="101"/>
    </location>
</feature>
<evidence type="ECO:0000256" key="1">
    <source>
        <dbReference type="ARBA" id="ARBA00004123"/>
    </source>
</evidence>
<feature type="compositionally biased region" description="Basic and acidic residues" evidence="8">
    <location>
        <begin position="56"/>
        <end position="70"/>
    </location>
</feature>
<dbReference type="Proteomes" id="UP000825935">
    <property type="component" value="Chromosome 34"/>
</dbReference>
<dbReference type="InterPro" id="IPR009072">
    <property type="entry name" value="Histone-fold"/>
</dbReference>
<protein>
    <recommendedName>
        <fullName evidence="9">Core Histone H2A/H2B/H3 domain-containing protein</fullName>
    </recommendedName>
</protein>
<dbReference type="GO" id="GO:0046982">
    <property type="term" value="F:protein heterodimerization activity"/>
    <property type="evidence" value="ECO:0007669"/>
    <property type="project" value="InterPro"/>
</dbReference>
<accession>A0A8T2QHX7</accession>
<feature type="region of interest" description="Disordered" evidence="8">
    <location>
        <begin position="162"/>
        <end position="220"/>
    </location>
</feature>
<keyword evidence="11" id="KW-1185">Reference proteome</keyword>
<dbReference type="GO" id="GO:0000786">
    <property type="term" value="C:nucleosome"/>
    <property type="evidence" value="ECO:0007669"/>
    <property type="project" value="UniProtKB-KW"/>
</dbReference>
<name>A0A8T2QHX7_CERRI</name>
<keyword evidence="4" id="KW-0158">Chromosome</keyword>
<comment type="subcellular location">
    <subcellularLocation>
        <location evidence="2">Chromosome</location>
    </subcellularLocation>
    <subcellularLocation>
        <location evidence="1">Nucleus</location>
    </subcellularLocation>
</comment>
<sequence length="313" mass="36122">MARTKQTARKDPINFPSYVQGTQKPPWMNHHKRRRSVSHSASHRETGGGHTSGSEQLHEQVEHGQSREKAVNQPQSPPSSYDEPPSPKRPTKRRVKERAHRQVVSDDDFDESHEDVSQQGSQASDESQRLPPWGNEEIPTNHRVTVAGKTLPSNQGAIPNYQEREQSQQQHPEQGESSRRVQRKKKFFQPRRRPPQPRPQENVQRRPPPPPQARAPQRRRRYTKAFAEIRHYQKTAELLIPRRPFARVVKEELQRYCAGLRIQALALEALQEAAEAFLISMLEDSNLCAIHAKRVTIQPKDIQLARRIRGDRS</sequence>
<evidence type="ECO:0000256" key="5">
    <source>
        <dbReference type="ARBA" id="ARBA00023125"/>
    </source>
</evidence>
<dbReference type="CDD" id="cd22911">
    <property type="entry name" value="HFD_H3"/>
    <property type="match status" value="1"/>
</dbReference>
<evidence type="ECO:0000256" key="3">
    <source>
        <dbReference type="ARBA" id="ARBA00010343"/>
    </source>
</evidence>